<dbReference type="SUPFAM" id="SSF49265">
    <property type="entry name" value="Fibronectin type III"/>
    <property type="match status" value="3"/>
</dbReference>
<dbReference type="Gene3D" id="1.10.390.10">
    <property type="entry name" value="Neutral Protease Domain 2"/>
    <property type="match status" value="1"/>
</dbReference>
<feature type="domain" description="SLH" evidence="12">
    <location>
        <begin position="1913"/>
        <end position="1976"/>
    </location>
</feature>
<dbReference type="InterPro" id="IPR003961">
    <property type="entry name" value="FN3_dom"/>
</dbReference>
<dbReference type="Proteomes" id="UP000650466">
    <property type="component" value="Unassembled WGS sequence"/>
</dbReference>
<evidence type="ECO:0000256" key="3">
    <source>
        <dbReference type="ARBA" id="ARBA00022670"/>
    </source>
</evidence>
<accession>A0A926QK13</accession>
<protein>
    <submittedName>
        <fullName evidence="13">S-layer homology domain-containing protein</fullName>
    </submittedName>
</protein>
<evidence type="ECO:0000256" key="8">
    <source>
        <dbReference type="ARBA" id="ARBA00023049"/>
    </source>
</evidence>
<dbReference type="InterPro" id="IPR011096">
    <property type="entry name" value="FTP_domain"/>
</dbReference>
<dbReference type="PANTHER" id="PTHR33794:SF1">
    <property type="entry name" value="BACILLOLYSIN"/>
    <property type="match status" value="1"/>
</dbReference>
<dbReference type="InterPro" id="IPR013830">
    <property type="entry name" value="SGNH_hydro"/>
</dbReference>
<keyword evidence="5 10" id="KW-0732">Signal</keyword>
<evidence type="ECO:0000259" key="12">
    <source>
        <dbReference type="PROSITE" id="PS51272"/>
    </source>
</evidence>
<dbReference type="InterPro" id="IPR027268">
    <property type="entry name" value="Peptidase_M4/M1_CTD_sf"/>
</dbReference>
<evidence type="ECO:0000256" key="10">
    <source>
        <dbReference type="SAM" id="SignalP"/>
    </source>
</evidence>
<evidence type="ECO:0000256" key="1">
    <source>
        <dbReference type="ARBA" id="ARBA00001947"/>
    </source>
</evidence>
<dbReference type="Pfam" id="PF07504">
    <property type="entry name" value="FTP"/>
    <property type="match status" value="1"/>
</dbReference>
<keyword evidence="3" id="KW-0645">Protease</keyword>
<dbReference type="SUPFAM" id="SSF52266">
    <property type="entry name" value="SGNH hydrolase"/>
    <property type="match status" value="1"/>
</dbReference>
<dbReference type="SMART" id="SM00060">
    <property type="entry name" value="FN3"/>
    <property type="match status" value="5"/>
</dbReference>
<dbReference type="PROSITE" id="PS50853">
    <property type="entry name" value="FN3"/>
    <property type="match status" value="5"/>
</dbReference>
<feature type="active site" description="Proton donor" evidence="9">
    <location>
        <position position="506"/>
    </location>
</feature>
<dbReference type="SUPFAM" id="SSF55486">
    <property type="entry name" value="Metalloproteases ('zincins'), catalytic domain"/>
    <property type="match status" value="1"/>
</dbReference>
<dbReference type="InterPro" id="IPR001119">
    <property type="entry name" value="SLH_dom"/>
</dbReference>
<feature type="domain" description="Fibronectin type-III" evidence="11">
    <location>
        <begin position="886"/>
        <end position="980"/>
    </location>
</feature>
<dbReference type="CDD" id="cd09597">
    <property type="entry name" value="M4_TLP"/>
    <property type="match status" value="1"/>
</dbReference>
<dbReference type="Pfam" id="PF13472">
    <property type="entry name" value="Lipase_GDSL_2"/>
    <property type="match status" value="1"/>
</dbReference>
<dbReference type="PRINTS" id="PR00730">
    <property type="entry name" value="THERMOLYSIN"/>
</dbReference>
<keyword evidence="14" id="KW-1185">Reference proteome</keyword>
<name>A0A926QK13_9BACL</name>
<dbReference type="Gene3D" id="3.10.450.40">
    <property type="match status" value="1"/>
</dbReference>
<evidence type="ECO:0000256" key="7">
    <source>
        <dbReference type="ARBA" id="ARBA00022833"/>
    </source>
</evidence>
<comment type="cofactor">
    <cofactor evidence="1">
        <name>Zn(2+)</name>
        <dbReference type="ChEBI" id="CHEBI:29105"/>
    </cofactor>
</comment>
<keyword evidence="7" id="KW-0862">Zinc</keyword>
<feature type="domain" description="SLH" evidence="12">
    <location>
        <begin position="1852"/>
        <end position="1912"/>
    </location>
</feature>
<feature type="domain" description="Fibronectin type-III" evidence="11">
    <location>
        <begin position="1309"/>
        <end position="1396"/>
    </location>
</feature>
<dbReference type="RefSeq" id="WP_188176111.1">
    <property type="nucleotide sequence ID" value="NZ_JACVVD010000007.1"/>
</dbReference>
<keyword evidence="8" id="KW-0482">Metalloprotease</keyword>
<dbReference type="Gene3D" id="3.40.50.1110">
    <property type="entry name" value="SGNH hydrolase"/>
    <property type="match status" value="1"/>
</dbReference>
<evidence type="ECO:0000256" key="9">
    <source>
        <dbReference type="PIRSR" id="PIRSR623612-1"/>
    </source>
</evidence>
<dbReference type="Pfam" id="PF00395">
    <property type="entry name" value="SLH"/>
    <property type="match status" value="3"/>
</dbReference>
<evidence type="ECO:0000256" key="4">
    <source>
        <dbReference type="ARBA" id="ARBA00022723"/>
    </source>
</evidence>
<feature type="active site" evidence="9">
    <location>
        <position position="421"/>
    </location>
</feature>
<dbReference type="GO" id="GO:0004222">
    <property type="term" value="F:metalloendopeptidase activity"/>
    <property type="evidence" value="ECO:0007669"/>
    <property type="project" value="InterPro"/>
</dbReference>
<evidence type="ECO:0000256" key="2">
    <source>
        <dbReference type="ARBA" id="ARBA00009388"/>
    </source>
</evidence>
<evidence type="ECO:0000259" key="11">
    <source>
        <dbReference type="PROSITE" id="PS50853"/>
    </source>
</evidence>
<reference evidence="13" key="1">
    <citation type="submission" date="2020-09" db="EMBL/GenBank/DDBJ databases">
        <title>Draft Genome Sequence of Paenibacillus sp. WST5.</title>
        <authorList>
            <person name="Bao Z."/>
        </authorList>
    </citation>
    <scope>NUCLEOTIDE SEQUENCE</scope>
    <source>
        <strain evidence="13">WST5</strain>
    </source>
</reference>
<dbReference type="InterPro" id="IPR036116">
    <property type="entry name" value="FN3_sf"/>
</dbReference>
<dbReference type="Pfam" id="PF00041">
    <property type="entry name" value="fn3"/>
    <property type="match status" value="5"/>
</dbReference>
<dbReference type="InterPro" id="IPR001570">
    <property type="entry name" value="Peptidase_M4_C_domain"/>
</dbReference>
<dbReference type="PANTHER" id="PTHR33794">
    <property type="entry name" value="BACILLOLYSIN"/>
    <property type="match status" value="1"/>
</dbReference>
<gene>
    <name evidence="13" type="ORF">ICC18_19550</name>
</gene>
<dbReference type="EMBL" id="JACVVD010000007">
    <property type="protein sequence ID" value="MBD0382316.1"/>
    <property type="molecule type" value="Genomic_DNA"/>
</dbReference>
<feature type="chain" id="PRO_5039634171" evidence="10">
    <location>
        <begin position="28"/>
        <end position="2042"/>
    </location>
</feature>
<comment type="similarity">
    <text evidence="2">Belongs to the peptidase M4 family.</text>
</comment>
<evidence type="ECO:0000256" key="5">
    <source>
        <dbReference type="ARBA" id="ARBA00022729"/>
    </source>
</evidence>
<keyword evidence="6" id="KW-0378">Hydrolase</keyword>
<dbReference type="GO" id="GO:0006508">
    <property type="term" value="P:proteolysis"/>
    <property type="evidence" value="ECO:0007669"/>
    <property type="project" value="UniProtKB-KW"/>
</dbReference>
<organism evidence="13 14">
    <name type="scientific">Paenibacillus sedimenti</name>
    <dbReference type="NCBI Taxonomy" id="2770274"/>
    <lineage>
        <taxon>Bacteria</taxon>
        <taxon>Bacillati</taxon>
        <taxon>Bacillota</taxon>
        <taxon>Bacilli</taxon>
        <taxon>Bacillales</taxon>
        <taxon>Paenibacillaceae</taxon>
        <taxon>Paenibacillus</taxon>
    </lineage>
</organism>
<evidence type="ECO:0000313" key="13">
    <source>
        <dbReference type="EMBL" id="MBD0382316.1"/>
    </source>
</evidence>
<feature type="domain" description="Fibronectin type-III" evidence="11">
    <location>
        <begin position="1521"/>
        <end position="1608"/>
    </location>
</feature>
<dbReference type="PROSITE" id="PS51272">
    <property type="entry name" value="SLH"/>
    <property type="match status" value="3"/>
</dbReference>
<dbReference type="Gene3D" id="2.60.40.2340">
    <property type="match status" value="1"/>
</dbReference>
<dbReference type="Pfam" id="PF02868">
    <property type="entry name" value="Peptidase_M4_C"/>
    <property type="match status" value="1"/>
</dbReference>
<evidence type="ECO:0000313" key="14">
    <source>
        <dbReference type="Proteomes" id="UP000650466"/>
    </source>
</evidence>
<feature type="domain" description="Fibronectin type-III" evidence="11">
    <location>
        <begin position="1213"/>
        <end position="1300"/>
    </location>
</feature>
<dbReference type="GO" id="GO:0046872">
    <property type="term" value="F:metal ion binding"/>
    <property type="evidence" value="ECO:0007669"/>
    <property type="project" value="UniProtKB-KW"/>
</dbReference>
<feature type="domain" description="Fibronectin type-III" evidence="11">
    <location>
        <begin position="1415"/>
        <end position="1502"/>
    </location>
</feature>
<proteinExistence type="inferred from homology"/>
<feature type="signal peptide" evidence="10">
    <location>
        <begin position="1"/>
        <end position="27"/>
    </location>
</feature>
<evidence type="ECO:0000256" key="6">
    <source>
        <dbReference type="ARBA" id="ARBA00022801"/>
    </source>
</evidence>
<sequence length="2042" mass="218476">MRKLTKQIGITVLAVMLLLGGSLPVLGAETSVTQTDEPSNLLITPKMEAKSLLAAPESTVKLLQQRGFTVTENKETGAPRFLMGELSAELKTDNALMDYFALNKNVFGIVNPSKQLTLLKKDTDEAQSTHYLYQQQYQGIPIYGKYMRVHLDKGKQISSITNQLSASMENLSLDTNPDISGEQAIQSLKENLEQELGEAIQFGGKMGDREIPQPTTALIVYPYKGETHLAYEIKMAYAVPELGDWVGYVDAHTGKVVHTISGIHHAGSTTSDNIGYRGDNKRLNIYQVSANEYHLEDHTKPMAGIIQTFNYIRFGDNGNTVLYSDVKSSTPVFNSTPGTSVSHAVDAHYNTEIVYNYYKNELGRNSIDDAGMSITSFVHVPNSNGSAMENAFWSNRFQAMFYGDGNPGRCYTCALDVVAHEITHGVTAKTAGLVYENQPGALNESFSDMIGAVIDSDDWEMGENVGPGAGDSARDLANPHAYGQPAHMSEYLTLADNPGGDNGGVHINSGIPNHAAYLMATNIEGLGISGWNGRKLMGYLAYHVLKDHLTPVSEFEDARDAFVAAVSNWGIANNRVANIPAVQGAVIRAWGDVGLPYNGPDAPNTSNDIVSFSIPSLSNDLEYLTQIDLLNNAVIYRVPTGTPINSLSPTIRISTGATISPASGVAQNFTNPVTYKVTAENGVSRDWKIFIIQGNETIAPVFQKSTISRDNKTVTVDFSEYILDDWSESGGIKNIVRTIMLFDNAALTNGRALGSSDKAEVRDGKLIITFAQPIPGPMYIRMNVGTVRDLYGNLTTSPVGIGVLPAPTSNITATPGFVTISGLPGANISLYNAANDQLLQTLVADSMGNAFFMIPPTGTYYAKQSLSGFDSLTSSMIVITTTDTTPPSSVNFRMTEATANSVTLAWDAASDNVAVAGYQIVAFHNGEGTIEATAVPATTTSYKVQNLKPGRVYMFMVSATDTSGNRSQSGYILPIFTVDVTDQEKPTWSPVRYVALGDSLALGVTPQNGINKGYPNYIAEKLAGAGVLRVFNKNFPMFGYTTENVLRDIRSNVRGIGYLDNPANQPIQTELSQADIITIDAGANDLLQRDWRNDPIGTAAAIQQVSVNLSAIIDEIKARNANAQIYLMGYYNPFPRLPVAEKLKAIALVDALNNAIAGSATTANGATFVPTKNVIAANELEFIPNPLNIHLSLGGYQAIADQFWNALKDRLPQKGSMTASNVTQTSLTLQWSEALDNKGVNEYKIYKNGSLLQTVAGNILTYDVTGLTAGTEYTFKVEGGDVANHWTTDGPSVTAKTLDAPDTAPTWPANASLTASGVTQTGVTLTWTAASDDKGVAEYKIYKNGSLLHAVAGNTLTYNVGGLTAGTNYRFKVEAGDAVNHWTTDGPAISVITSPNPGGDGGQPQPDTQAPTWPVTKSLTASNVTQTGLTLTWTSASDNTAVTSYKIYNGDNLVATVTGSVYTQQISNLSANTQYAFKVEAGDAVGNWSTNGPAISVTTLANSGGGGGDPQPDTQAPTWPVTKSLTATNVTQTGLTLTWTPAIDNTAVTSYKLYNGNTLVATVTGSVYTQQLSDLTANTSYTFKVEAGDASGNWSTNGPSIRVTTLAYSGGGGGGGGYIAPDMEDTSTGIKALKGSFSLKTVTENGSTINKVEFDAGKWKQLLEKLAKKPSGSHEILFQTEEKGALSLLIPFSALTKEIQSVSDATLIIETPDSTYRIPLSSLAEAIKKSGISSTDDKALMRIMLVPADAQTVEQLDSKAWQTGASFVEVPDTIIVGIELNGSFKPLELTGNPEVFIDWKLKKSLDAGKAIVVIFDSSTGSFRYIASHFTNKDGKILAAIPVGTAGKPMILVVTKEFTDLKGHWSQADVEFLASRLLIEGVSSGTFAPDQSVTRSQFTALLVRALGLPATEAVNGEFADVLPIAWFASSVHAAVKAGLITGFEDGTFKPDAPITRSEMAVMIARVLKANGIDLKETNYEKLLSRFTDRSSIEKWSEAAVSLMLEAGLIQGLDGGKFAPNDLVTRAQAAVVLKRMLEYVQSHK</sequence>
<dbReference type="InterPro" id="IPR013783">
    <property type="entry name" value="Ig-like_fold"/>
</dbReference>
<dbReference type="InterPro" id="IPR023612">
    <property type="entry name" value="Peptidase_M4"/>
</dbReference>
<keyword evidence="4" id="KW-0479">Metal-binding</keyword>
<dbReference type="Pfam" id="PF01447">
    <property type="entry name" value="Peptidase_M4"/>
    <property type="match status" value="1"/>
</dbReference>
<comment type="caution">
    <text evidence="13">The sequence shown here is derived from an EMBL/GenBank/DDBJ whole genome shotgun (WGS) entry which is preliminary data.</text>
</comment>
<dbReference type="Gene3D" id="3.10.450.490">
    <property type="match status" value="1"/>
</dbReference>
<dbReference type="InterPro" id="IPR036514">
    <property type="entry name" value="SGNH_hydro_sf"/>
</dbReference>
<dbReference type="InterPro" id="IPR050728">
    <property type="entry name" value="Zinc_Metalloprotease_M4"/>
</dbReference>
<feature type="domain" description="SLH" evidence="12">
    <location>
        <begin position="1982"/>
        <end position="2042"/>
    </location>
</feature>
<dbReference type="CDD" id="cd00063">
    <property type="entry name" value="FN3"/>
    <property type="match status" value="5"/>
</dbReference>
<dbReference type="InterPro" id="IPR013856">
    <property type="entry name" value="Peptidase_M4_domain"/>
</dbReference>
<dbReference type="Gene3D" id="2.60.40.10">
    <property type="entry name" value="Immunoglobulins"/>
    <property type="match status" value="5"/>
</dbReference>
<dbReference type="Gene3D" id="3.10.170.10">
    <property type="match status" value="1"/>
</dbReference>